<dbReference type="OrthoDB" id="9808081at2"/>
<dbReference type="InterPro" id="IPR004843">
    <property type="entry name" value="Calcineurin-like_PHP"/>
</dbReference>
<proteinExistence type="predicted"/>
<dbReference type="EMBL" id="FPCA01000002">
    <property type="protein sequence ID" value="SFU67436.1"/>
    <property type="molecule type" value="Genomic_DNA"/>
</dbReference>
<dbReference type="SUPFAM" id="SSF56300">
    <property type="entry name" value="Metallo-dependent phosphatases"/>
    <property type="match status" value="1"/>
</dbReference>
<dbReference type="GO" id="GO:0016791">
    <property type="term" value="F:phosphatase activity"/>
    <property type="evidence" value="ECO:0007669"/>
    <property type="project" value="TreeGrafter"/>
</dbReference>
<keyword evidence="3" id="KW-1185">Reference proteome</keyword>
<feature type="domain" description="Calcineurin-like phosphoesterase" evidence="1">
    <location>
        <begin position="5"/>
        <end position="173"/>
    </location>
</feature>
<dbReference type="STRING" id="388950.GCA_001611675_01660"/>
<reference evidence="3" key="1">
    <citation type="submission" date="2016-10" db="EMBL/GenBank/DDBJ databases">
        <authorList>
            <person name="Varghese N."/>
        </authorList>
    </citation>
    <scope>NUCLEOTIDE SEQUENCE [LARGE SCALE GENOMIC DNA]</scope>
    <source>
        <strain evidence="3">DSM 18820</strain>
    </source>
</reference>
<dbReference type="RefSeq" id="WP_082815173.1">
    <property type="nucleotide sequence ID" value="NZ_BMXC01000002.1"/>
</dbReference>
<gene>
    <name evidence="2" type="ORF">SAMN04487941_1883</name>
</gene>
<dbReference type="InterPro" id="IPR050126">
    <property type="entry name" value="Ap4A_hydrolase"/>
</dbReference>
<dbReference type="AlphaFoldDB" id="A0A1I7I3U6"/>
<evidence type="ECO:0000259" key="1">
    <source>
        <dbReference type="Pfam" id="PF00149"/>
    </source>
</evidence>
<dbReference type="Gene3D" id="3.60.21.10">
    <property type="match status" value="1"/>
</dbReference>
<dbReference type="Pfam" id="PF00149">
    <property type="entry name" value="Metallophos"/>
    <property type="match status" value="1"/>
</dbReference>
<dbReference type="Proteomes" id="UP000182491">
    <property type="component" value="Unassembled WGS sequence"/>
</dbReference>
<dbReference type="PANTHER" id="PTHR42850:SF4">
    <property type="entry name" value="ZINC-DEPENDENT ENDOPOLYPHOSPHATASE"/>
    <property type="match status" value="1"/>
</dbReference>
<dbReference type="GO" id="GO:0005737">
    <property type="term" value="C:cytoplasm"/>
    <property type="evidence" value="ECO:0007669"/>
    <property type="project" value="TreeGrafter"/>
</dbReference>
<dbReference type="InterPro" id="IPR029052">
    <property type="entry name" value="Metallo-depent_PP-like"/>
</dbReference>
<accession>A0A1I7I3U6</accession>
<dbReference type="GO" id="GO:0110154">
    <property type="term" value="P:RNA decapping"/>
    <property type="evidence" value="ECO:0007669"/>
    <property type="project" value="TreeGrafter"/>
</dbReference>
<dbReference type="GO" id="GO:0008803">
    <property type="term" value="F:bis(5'-nucleosyl)-tetraphosphatase (symmetrical) activity"/>
    <property type="evidence" value="ECO:0007669"/>
    <property type="project" value="TreeGrafter"/>
</dbReference>
<dbReference type="PANTHER" id="PTHR42850">
    <property type="entry name" value="METALLOPHOSPHOESTERASE"/>
    <property type="match status" value="1"/>
</dbReference>
<name>A0A1I7I3U6_9BACT</name>
<evidence type="ECO:0000313" key="3">
    <source>
        <dbReference type="Proteomes" id="UP000182491"/>
    </source>
</evidence>
<organism evidence="2 3">
    <name type="scientific">Pontibacter akesuensis</name>
    <dbReference type="NCBI Taxonomy" id="388950"/>
    <lineage>
        <taxon>Bacteria</taxon>
        <taxon>Pseudomonadati</taxon>
        <taxon>Bacteroidota</taxon>
        <taxon>Cytophagia</taxon>
        <taxon>Cytophagales</taxon>
        <taxon>Hymenobacteraceae</taxon>
        <taxon>Pontibacter</taxon>
    </lineage>
</organism>
<evidence type="ECO:0000313" key="2">
    <source>
        <dbReference type="EMBL" id="SFU67436.1"/>
    </source>
</evidence>
<sequence length="231" mass="26571">MARYALTDIHGCALTFKALVQDQLRLQKADELYVLGDLVNKGPDSKGVIDFILHLRKQHYQVHCLRGNHDQMLLKAVEKGHKALDLTETEEKLVLQSFGIDDVRHLPEKYVTFLHSLPYYLELSDHYLVHAGFDFKQRDIFADRDAMLNIRGYEVNWEELDNKRLLHGHTPTALHIIKKAVAHRSQRLNLDAGCVYYKNAALGNLVALDMDTQELFVQANIDRPYPVARKS</sequence>
<protein>
    <submittedName>
        <fullName evidence="2">Serine/threonine protein phosphatase 1</fullName>
    </submittedName>
</protein>